<name>A0A067K8G9_JATCU</name>
<organism evidence="1 2">
    <name type="scientific">Jatropha curcas</name>
    <name type="common">Barbados nut</name>
    <dbReference type="NCBI Taxonomy" id="180498"/>
    <lineage>
        <taxon>Eukaryota</taxon>
        <taxon>Viridiplantae</taxon>
        <taxon>Streptophyta</taxon>
        <taxon>Embryophyta</taxon>
        <taxon>Tracheophyta</taxon>
        <taxon>Spermatophyta</taxon>
        <taxon>Magnoliopsida</taxon>
        <taxon>eudicotyledons</taxon>
        <taxon>Gunneridae</taxon>
        <taxon>Pentapetalae</taxon>
        <taxon>rosids</taxon>
        <taxon>fabids</taxon>
        <taxon>Malpighiales</taxon>
        <taxon>Euphorbiaceae</taxon>
        <taxon>Crotonoideae</taxon>
        <taxon>Jatropheae</taxon>
        <taxon>Jatropha</taxon>
    </lineage>
</organism>
<dbReference type="OrthoDB" id="10574027at2759"/>
<accession>A0A067K8G9</accession>
<dbReference type="EMBL" id="KK914582">
    <property type="protein sequence ID" value="KDP32402.1"/>
    <property type="molecule type" value="Genomic_DNA"/>
</dbReference>
<proteinExistence type="predicted"/>
<dbReference type="STRING" id="180498.A0A067K8G9"/>
<dbReference type="Proteomes" id="UP000027138">
    <property type="component" value="Unassembled WGS sequence"/>
</dbReference>
<evidence type="ECO:0000313" key="1">
    <source>
        <dbReference type="EMBL" id="KDP32402.1"/>
    </source>
</evidence>
<dbReference type="AlphaFoldDB" id="A0A067K8G9"/>
<gene>
    <name evidence="1" type="ORF">JCGZ_13327</name>
</gene>
<evidence type="ECO:0000313" key="2">
    <source>
        <dbReference type="Proteomes" id="UP000027138"/>
    </source>
</evidence>
<reference evidence="1 2" key="1">
    <citation type="journal article" date="2014" name="PLoS ONE">
        <title>Global Analysis of Gene Expression Profiles in Physic Nut (Jatropha curcas L.) Seedlings Exposed to Salt Stress.</title>
        <authorList>
            <person name="Zhang L."/>
            <person name="Zhang C."/>
            <person name="Wu P."/>
            <person name="Chen Y."/>
            <person name="Li M."/>
            <person name="Jiang H."/>
            <person name="Wu G."/>
        </authorList>
    </citation>
    <scope>NUCLEOTIDE SEQUENCE [LARGE SCALE GENOMIC DNA]</scope>
    <source>
        <strain evidence="2">cv. GZQX0401</strain>
        <tissue evidence="1">Young leaves</tissue>
    </source>
</reference>
<protein>
    <submittedName>
        <fullName evidence="1">Uncharacterized protein</fullName>
    </submittedName>
</protein>
<sequence>MVNTLCFTPVCSLVSPNKPGVILGDSVAGKVLRVGKIFQSSKSSKFQSLEAKAAGGNKGTKPNSIVCADCDGNDLLMLIPVKGRGFICWSLLRIVDQQCDISDEFLDLIRAFNVLTYLRVLKYVPNAKELVSILWTTSMDSSKLVDYAGSAEVKGIFSVEVATELAFSVDS</sequence>
<keyword evidence="2" id="KW-1185">Reference proteome</keyword>